<evidence type="ECO:0000256" key="2">
    <source>
        <dbReference type="SAM" id="Phobius"/>
    </source>
</evidence>
<feature type="transmembrane region" description="Helical" evidence="2">
    <location>
        <begin position="80"/>
        <end position="101"/>
    </location>
</feature>
<keyword evidence="5" id="KW-1185">Reference proteome</keyword>
<dbReference type="SUPFAM" id="SSF47781">
    <property type="entry name" value="RuvA domain 2-like"/>
    <property type="match status" value="1"/>
</dbReference>
<evidence type="ECO:0000256" key="1">
    <source>
        <dbReference type="SAM" id="MobiDB-lite"/>
    </source>
</evidence>
<proteinExistence type="predicted"/>
<dbReference type="InterPro" id="IPR004509">
    <property type="entry name" value="Competence_ComEA_HhH"/>
</dbReference>
<dbReference type="Gene3D" id="3.10.560.10">
    <property type="entry name" value="Outer membrane lipoprotein wza domain like"/>
    <property type="match status" value="1"/>
</dbReference>
<keyword evidence="2" id="KW-0812">Transmembrane</keyword>
<dbReference type="InterPro" id="IPR003583">
    <property type="entry name" value="Hlx-hairpin-Hlx_DNA-bd_motif"/>
</dbReference>
<dbReference type="Proteomes" id="UP001056109">
    <property type="component" value="Chromosome"/>
</dbReference>
<gene>
    <name evidence="4" type="ORF">NG665_05015</name>
</gene>
<keyword evidence="2" id="KW-0472">Membrane</keyword>
<dbReference type="Pfam" id="PF10531">
    <property type="entry name" value="SLBB"/>
    <property type="match status" value="1"/>
</dbReference>
<dbReference type="RefSeq" id="WP_252672571.1">
    <property type="nucleotide sequence ID" value="NZ_CP099547.1"/>
</dbReference>
<dbReference type="NCBIfam" id="TIGR00426">
    <property type="entry name" value="competence protein ComEA helix-hairpin-helix repeat region"/>
    <property type="match status" value="1"/>
</dbReference>
<accession>A0ABY5AFB6</accession>
<feature type="domain" description="Helix-hairpin-helix DNA-binding motif class 1" evidence="3">
    <location>
        <begin position="240"/>
        <end position="259"/>
    </location>
</feature>
<evidence type="ECO:0000313" key="5">
    <source>
        <dbReference type="Proteomes" id="UP001056109"/>
    </source>
</evidence>
<protein>
    <submittedName>
        <fullName evidence="4">Helix-hairpin-helix domain-containing protein</fullName>
    </submittedName>
</protein>
<name>A0ABY5AFB6_9ACTO</name>
<dbReference type="PANTHER" id="PTHR21180:SF32">
    <property type="entry name" value="ENDONUCLEASE_EXONUCLEASE_PHOSPHATASE FAMILY DOMAIN-CONTAINING PROTEIN 1"/>
    <property type="match status" value="1"/>
</dbReference>
<feature type="domain" description="Helix-hairpin-helix DNA-binding motif class 1" evidence="3">
    <location>
        <begin position="270"/>
        <end position="289"/>
    </location>
</feature>
<organism evidence="4 5">
    <name type="scientific">Arcanobacterium pinnipediorum</name>
    <dbReference type="NCBI Taxonomy" id="1503041"/>
    <lineage>
        <taxon>Bacteria</taxon>
        <taxon>Bacillati</taxon>
        <taxon>Actinomycetota</taxon>
        <taxon>Actinomycetes</taxon>
        <taxon>Actinomycetales</taxon>
        <taxon>Actinomycetaceae</taxon>
        <taxon>Arcanobacterium</taxon>
    </lineage>
</organism>
<dbReference type="InterPro" id="IPR051675">
    <property type="entry name" value="Endo/Exo/Phosphatase_dom_1"/>
</dbReference>
<dbReference type="InterPro" id="IPR019554">
    <property type="entry name" value="Soluble_ligand-bd"/>
</dbReference>
<dbReference type="PANTHER" id="PTHR21180">
    <property type="entry name" value="ENDONUCLEASE/EXONUCLEASE/PHOSPHATASE FAMILY DOMAIN-CONTAINING PROTEIN 1"/>
    <property type="match status" value="1"/>
</dbReference>
<evidence type="ECO:0000313" key="4">
    <source>
        <dbReference type="EMBL" id="USR78757.1"/>
    </source>
</evidence>
<sequence>MTQPLPRNSQHFHLGKLRRSPRTRLGYSDTFSQSGQVSTPQSPNRQRTLAKAALAMGAGDDVSALALQGRRSRFLLDSDAGRIVAIILVILCIVVVTRTFVYASHTEISSASAISETKSASSLGGLEQPIGDEAPENTVPVPKNNSLVDPGQVTVYLTGAVHKPGVYTLPSKSRVNDVVTAGGGLTDSADTRYINLAALISDGEHVHIKDEGESADEVASPDAHQAQEQTMVDINSASQLTLESLPGIGPATASAIIKWREEHGRFPSVDSLTDVPGIGVKTLDRLREYIRAD</sequence>
<evidence type="ECO:0000259" key="3">
    <source>
        <dbReference type="SMART" id="SM00278"/>
    </source>
</evidence>
<keyword evidence="2" id="KW-1133">Transmembrane helix</keyword>
<dbReference type="Gene3D" id="1.10.150.310">
    <property type="entry name" value="Tex RuvX-like domain-like"/>
    <property type="match status" value="1"/>
</dbReference>
<dbReference type="InterPro" id="IPR010994">
    <property type="entry name" value="RuvA_2-like"/>
</dbReference>
<dbReference type="Pfam" id="PF12836">
    <property type="entry name" value="HHH_3"/>
    <property type="match status" value="1"/>
</dbReference>
<feature type="region of interest" description="Disordered" evidence="1">
    <location>
        <begin position="122"/>
        <end position="146"/>
    </location>
</feature>
<reference evidence="4" key="1">
    <citation type="submission" date="2022-06" db="EMBL/GenBank/DDBJ databases">
        <title>Complete Genome Sequence of Arcanobacterium pinnipediorum strain DSM 28752 isolated from a harbour seal.</title>
        <authorList>
            <person name="Borowiak M."/>
            <person name="Kreitlow A."/>
            <person name="Alssahen M."/>
            <person name="Malorny B."/>
            <person name="Laemmler C."/>
            <person name="Prenger-Berninghoff E."/>
            <person name="Siebert U."/>
            <person name="Ploetz M."/>
            <person name="Abdulmawjood A."/>
        </authorList>
    </citation>
    <scope>NUCLEOTIDE SEQUENCE</scope>
    <source>
        <strain evidence="4">DSM 28752</strain>
    </source>
</reference>
<dbReference type="SMART" id="SM00278">
    <property type="entry name" value="HhH1"/>
    <property type="match status" value="2"/>
</dbReference>
<dbReference type="EMBL" id="CP099547">
    <property type="protein sequence ID" value="USR78757.1"/>
    <property type="molecule type" value="Genomic_DNA"/>
</dbReference>